<gene>
    <name evidence="5" type="ORF">GRH90_05090</name>
</gene>
<organism evidence="5 6">
    <name type="scientific">Acerihabitans arboris</name>
    <dbReference type="NCBI Taxonomy" id="2691583"/>
    <lineage>
        <taxon>Bacteria</taxon>
        <taxon>Pseudomonadati</taxon>
        <taxon>Pseudomonadota</taxon>
        <taxon>Gammaproteobacteria</taxon>
        <taxon>Enterobacterales</taxon>
        <taxon>Pectobacteriaceae</taxon>
        <taxon>Acerihabitans</taxon>
    </lineage>
</organism>
<evidence type="ECO:0000256" key="3">
    <source>
        <dbReference type="ARBA" id="ARBA00022729"/>
    </source>
</evidence>
<evidence type="ECO:0000256" key="1">
    <source>
        <dbReference type="ARBA" id="ARBA00010333"/>
    </source>
</evidence>
<dbReference type="InterPro" id="IPR051455">
    <property type="entry name" value="Bact_solute-bind_prot3"/>
</dbReference>
<dbReference type="SUPFAM" id="SSF53850">
    <property type="entry name" value="Periplasmic binding protein-like II"/>
    <property type="match status" value="1"/>
</dbReference>
<dbReference type="GO" id="GO:0030288">
    <property type="term" value="C:outer membrane-bounded periplasmic space"/>
    <property type="evidence" value="ECO:0007669"/>
    <property type="project" value="TreeGrafter"/>
</dbReference>
<keyword evidence="3" id="KW-0732">Signal</keyword>
<dbReference type="PANTHER" id="PTHR30085">
    <property type="entry name" value="AMINO ACID ABC TRANSPORTER PERMEASE"/>
    <property type="match status" value="1"/>
</dbReference>
<evidence type="ECO:0000313" key="6">
    <source>
        <dbReference type="Proteomes" id="UP000461443"/>
    </source>
</evidence>
<comment type="similarity">
    <text evidence="1">Belongs to the bacterial solute-binding protein 3 family.</text>
</comment>
<sequence>MVIGMATLFASGLTLADEFTGTLKKINDSDVIAVGYRETNIPFSYQDEAHNVKGYSQEYSDKIIAAVKQKLNKPNLTVKFVPITSPDRIPLLQNGVYDFECGSTTNNKERAQQVEFSDTIFIVGTRLLTAKDSNIKDFSDLKGQAVTTNAGTTSEVLLNKLNDTQNLGMRIVTSKEGGAPAFYTLQSGRAVAYMMDDALLAGDRSKGRDPKNWVIVGTPQSHEAYGCMMRKDDPQFSTLLNKTIADAQLSGEAAKWYGKWFKQPIPPKGINMNFDMSDEIKALFKHPNNNAL</sequence>
<keyword evidence="6" id="KW-1185">Reference proteome</keyword>
<dbReference type="GO" id="GO:0006865">
    <property type="term" value="P:amino acid transport"/>
    <property type="evidence" value="ECO:0007669"/>
    <property type="project" value="TreeGrafter"/>
</dbReference>
<reference evidence="5 6" key="1">
    <citation type="submission" date="2019-12" db="EMBL/GenBank/DDBJ databases">
        <authorList>
            <person name="Lee S.D."/>
        </authorList>
    </citation>
    <scope>NUCLEOTIDE SEQUENCE [LARGE SCALE GENOMIC DNA]</scope>
    <source>
        <strain evidence="5 6">SAP-6</strain>
    </source>
</reference>
<dbReference type="Proteomes" id="UP000461443">
    <property type="component" value="Unassembled WGS sequence"/>
</dbReference>
<name>A0A845SHN7_9GAMM</name>
<dbReference type="InterPro" id="IPR001638">
    <property type="entry name" value="Solute-binding_3/MltF_N"/>
</dbReference>
<dbReference type="EMBL" id="WUBS01000003">
    <property type="protein sequence ID" value="NDL62131.1"/>
    <property type="molecule type" value="Genomic_DNA"/>
</dbReference>
<dbReference type="GO" id="GO:0005576">
    <property type="term" value="C:extracellular region"/>
    <property type="evidence" value="ECO:0007669"/>
    <property type="project" value="TreeGrafter"/>
</dbReference>
<dbReference type="SMART" id="SM00062">
    <property type="entry name" value="PBPb"/>
    <property type="match status" value="1"/>
</dbReference>
<dbReference type="RefSeq" id="WP_162365052.1">
    <property type="nucleotide sequence ID" value="NZ_WUBS01000003.1"/>
</dbReference>
<feature type="domain" description="Solute-binding protein family 3/N-terminal" evidence="4">
    <location>
        <begin position="31"/>
        <end position="264"/>
    </location>
</feature>
<dbReference type="CDD" id="cd13688">
    <property type="entry name" value="PBP2_GltI_DEBP"/>
    <property type="match status" value="1"/>
</dbReference>
<accession>A0A845SHN7</accession>
<keyword evidence="2" id="KW-0813">Transport</keyword>
<dbReference type="Pfam" id="PF00497">
    <property type="entry name" value="SBP_bac_3"/>
    <property type="match status" value="1"/>
</dbReference>
<reference evidence="5 6" key="2">
    <citation type="submission" date="2020-02" db="EMBL/GenBank/DDBJ databases">
        <title>The new genus of Enterobacteriales.</title>
        <authorList>
            <person name="Kim I.S."/>
        </authorList>
    </citation>
    <scope>NUCLEOTIDE SEQUENCE [LARGE SCALE GENOMIC DNA]</scope>
    <source>
        <strain evidence="5 6">SAP-6</strain>
    </source>
</reference>
<protein>
    <submittedName>
        <fullName evidence="5">Glutamate/aspartate ABC transporter substrate-binding protein</fullName>
    </submittedName>
</protein>
<evidence type="ECO:0000256" key="2">
    <source>
        <dbReference type="ARBA" id="ARBA00022448"/>
    </source>
</evidence>
<evidence type="ECO:0000313" key="5">
    <source>
        <dbReference type="EMBL" id="NDL62131.1"/>
    </source>
</evidence>
<dbReference type="NCBIfam" id="NF008063">
    <property type="entry name" value="PRK10797.1"/>
    <property type="match status" value="1"/>
</dbReference>
<proteinExistence type="inferred from homology"/>
<evidence type="ECO:0000259" key="4">
    <source>
        <dbReference type="SMART" id="SM00062"/>
    </source>
</evidence>
<dbReference type="PANTHER" id="PTHR30085:SF2">
    <property type="entry name" value="GLUTAMATE_ASPARTATE IMPORT SOLUTE-BINDING PROTEIN"/>
    <property type="match status" value="1"/>
</dbReference>
<dbReference type="Gene3D" id="3.40.190.10">
    <property type="entry name" value="Periplasmic binding protein-like II"/>
    <property type="match status" value="2"/>
</dbReference>
<dbReference type="AlphaFoldDB" id="A0A845SHN7"/>
<comment type="caution">
    <text evidence="5">The sequence shown here is derived from an EMBL/GenBank/DDBJ whole genome shotgun (WGS) entry which is preliminary data.</text>
</comment>